<organism evidence="1 2">
    <name type="scientific">Thiomicrorhabdus immobilis</name>
    <dbReference type="NCBI Taxonomy" id="2791037"/>
    <lineage>
        <taxon>Bacteria</taxon>
        <taxon>Pseudomonadati</taxon>
        <taxon>Pseudomonadota</taxon>
        <taxon>Gammaproteobacteria</taxon>
        <taxon>Thiotrichales</taxon>
        <taxon>Piscirickettsiaceae</taxon>
        <taxon>Thiomicrorhabdus</taxon>
    </lineage>
</organism>
<dbReference type="Proteomes" id="UP001054820">
    <property type="component" value="Chromosome"/>
</dbReference>
<proteinExistence type="predicted"/>
<gene>
    <name evidence="1" type="ORF">THMIRHAM_19850</name>
</gene>
<evidence type="ECO:0000313" key="2">
    <source>
        <dbReference type="Proteomes" id="UP001054820"/>
    </source>
</evidence>
<name>A0ABN6D237_9GAMM</name>
<keyword evidence="2" id="KW-1185">Reference proteome</keyword>
<reference evidence="1" key="1">
    <citation type="journal article" date="2022" name="Arch. Microbiol.">
        <title>Thiomicrorhabdus immobilis sp. nov., a mesophilic sulfur-oxidizing bacterium isolated from sediment of a brackish lake in northern Japan.</title>
        <authorList>
            <person name="Kojima H."/>
            <person name="Mochizuki J."/>
            <person name="Kanda M."/>
            <person name="Watanabe T."/>
            <person name="Fukui M."/>
        </authorList>
    </citation>
    <scope>NUCLEOTIDE SEQUENCE</scope>
    <source>
        <strain evidence="1">Am19</strain>
    </source>
</reference>
<dbReference type="RefSeq" id="WP_237261671.1">
    <property type="nucleotide sequence ID" value="NZ_AP024202.1"/>
</dbReference>
<accession>A0ABN6D237</accession>
<sequence length="69" mass="7807">MNTSNYIVEFNGYDYIVLFGGRVIAAFANSEAAYDAKRSFEDRPALQDFDKTPPAMRLAKALYHGERVL</sequence>
<protein>
    <submittedName>
        <fullName evidence="1">Uncharacterized protein</fullName>
    </submittedName>
</protein>
<dbReference type="EMBL" id="AP024202">
    <property type="protein sequence ID" value="BCN94200.1"/>
    <property type="molecule type" value="Genomic_DNA"/>
</dbReference>
<evidence type="ECO:0000313" key="1">
    <source>
        <dbReference type="EMBL" id="BCN94200.1"/>
    </source>
</evidence>